<feature type="region of interest" description="Disordered" evidence="5">
    <location>
        <begin position="22"/>
        <end position="51"/>
    </location>
</feature>
<name>A0A0E0IGN8_ORYNI</name>
<dbReference type="HOGENOM" id="CLU_988254_0_0_1"/>
<evidence type="ECO:0000256" key="1">
    <source>
        <dbReference type="ARBA" id="ARBA00005802"/>
    </source>
</evidence>
<keyword evidence="7" id="KW-1185">Reference proteome</keyword>
<keyword evidence="3 4" id="KW-0480">Metal-thiolate cluster</keyword>
<dbReference type="Gramene" id="ONIVA09G01980.1">
    <property type="protein sequence ID" value="ONIVA09G01980.1"/>
    <property type="gene ID" value="ONIVA09G01980"/>
</dbReference>
<reference evidence="6" key="1">
    <citation type="submission" date="2015-04" db="UniProtKB">
        <authorList>
            <consortium name="EnsemblPlants"/>
        </authorList>
    </citation>
    <scope>IDENTIFICATION</scope>
    <source>
        <strain evidence="6">SL10</strain>
    </source>
</reference>
<dbReference type="Proteomes" id="UP000006591">
    <property type="component" value="Chromosome 9"/>
</dbReference>
<protein>
    <recommendedName>
        <fullName evidence="4">Metallothionein-like protein</fullName>
    </recommendedName>
</protein>
<reference evidence="6" key="2">
    <citation type="submission" date="2018-04" db="EMBL/GenBank/DDBJ databases">
        <title>OnivRS2 (Oryza nivara Reference Sequence Version 2).</title>
        <authorList>
            <person name="Zhang J."/>
            <person name="Kudrna D."/>
            <person name="Lee S."/>
            <person name="Talag J."/>
            <person name="Rajasekar S."/>
            <person name="Welchert J."/>
            <person name="Hsing Y.-I."/>
            <person name="Wing R.A."/>
        </authorList>
    </citation>
    <scope>NUCLEOTIDE SEQUENCE [LARGE SCALE GENOMIC DNA]</scope>
    <source>
        <strain evidence="6">SL10</strain>
    </source>
</reference>
<comment type="function">
    <text evidence="4">Metallothioneins have a high content of cysteine residues that bind various heavy metals.</text>
</comment>
<evidence type="ECO:0000256" key="2">
    <source>
        <dbReference type="ARBA" id="ARBA00022723"/>
    </source>
</evidence>
<evidence type="ECO:0000313" key="6">
    <source>
        <dbReference type="EnsemblPlants" id="ONIVA09G01980.1"/>
    </source>
</evidence>
<evidence type="ECO:0000256" key="3">
    <source>
        <dbReference type="ARBA" id="ARBA00022851"/>
    </source>
</evidence>
<dbReference type="Pfam" id="PF01439">
    <property type="entry name" value="Metallothio_2"/>
    <property type="match status" value="1"/>
</dbReference>
<sequence>MPAAARSLSLCPLPLPRCHLAPPSRLPPAPPSRLPLVPPPRPPPPLPSAVAADPSRCHLRFQPSPRLCLRHRCRRRRAPSLPPPPRSAAAAVAEHCRSTVLHYCRHHRAPPLRPSLPSPTAAALPSVARTDVKEGGCCSEKRRAAPNLEGGTNPVELLAACWSSPQGRRTCDESEGRFQMEGVPSLYPQIRHPHTSTHPRFYFQRFTEDTNMEGRREGKDIVGVRAKKKYPDLEEESNSTKVTIVLDLALEKKARQFEVATNFGKTVHGCCCGSNCNCNPCNG</sequence>
<evidence type="ECO:0000256" key="4">
    <source>
        <dbReference type="RuleBase" id="RU369052"/>
    </source>
</evidence>
<feature type="compositionally biased region" description="Pro residues" evidence="5">
    <location>
        <begin position="24"/>
        <end position="47"/>
    </location>
</feature>
<dbReference type="AlphaFoldDB" id="A0A0E0IGN8"/>
<dbReference type="EnsemblPlants" id="ONIVA09G01980.1">
    <property type="protein sequence ID" value="ONIVA09G01980.1"/>
    <property type="gene ID" value="ONIVA09G01980"/>
</dbReference>
<proteinExistence type="inferred from homology"/>
<dbReference type="InterPro" id="IPR000347">
    <property type="entry name" value="Metalthion_15p"/>
</dbReference>
<dbReference type="GO" id="GO:0046872">
    <property type="term" value="F:metal ion binding"/>
    <property type="evidence" value="ECO:0007669"/>
    <property type="project" value="UniProtKB-UniRule"/>
</dbReference>
<keyword evidence="2 4" id="KW-0479">Metal-binding</keyword>
<evidence type="ECO:0000256" key="5">
    <source>
        <dbReference type="SAM" id="MobiDB-lite"/>
    </source>
</evidence>
<organism evidence="6">
    <name type="scientific">Oryza nivara</name>
    <name type="common">Indian wild rice</name>
    <name type="synonym">Oryza sativa f. spontanea</name>
    <dbReference type="NCBI Taxonomy" id="4536"/>
    <lineage>
        <taxon>Eukaryota</taxon>
        <taxon>Viridiplantae</taxon>
        <taxon>Streptophyta</taxon>
        <taxon>Embryophyta</taxon>
        <taxon>Tracheophyta</taxon>
        <taxon>Spermatophyta</taxon>
        <taxon>Magnoliopsida</taxon>
        <taxon>Liliopsida</taxon>
        <taxon>Poales</taxon>
        <taxon>Poaceae</taxon>
        <taxon>BOP clade</taxon>
        <taxon>Oryzoideae</taxon>
        <taxon>Oryzeae</taxon>
        <taxon>Oryzinae</taxon>
        <taxon>Oryza</taxon>
    </lineage>
</organism>
<evidence type="ECO:0000313" key="7">
    <source>
        <dbReference type="Proteomes" id="UP000006591"/>
    </source>
</evidence>
<accession>A0A0E0IGN8</accession>
<comment type="similarity">
    <text evidence="1 4">Belongs to the metallothionein superfamily. Type 15 family.</text>
</comment>